<keyword evidence="4 7" id="KW-0560">Oxidoreductase</keyword>
<evidence type="ECO:0000256" key="4">
    <source>
        <dbReference type="ARBA" id="ARBA00023002"/>
    </source>
</evidence>
<dbReference type="PROSITE" id="PS00573">
    <property type="entry name" value="PYRIDINE_REDOX_2"/>
    <property type="match status" value="1"/>
</dbReference>
<feature type="domain" description="FAD/NAD(P)-binding" evidence="10">
    <location>
        <begin position="130"/>
        <end position="423"/>
    </location>
</feature>
<comment type="similarity">
    <text evidence="1 7">Belongs to the class-II pyridine nucleotide-disulfide oxidoreductase family.</text>
</comment>
<evidence type="ECO:0000256" key="1">
    <source>
        <dbReference type="ARBA" id="ARBA00009333"/>
    </source>
</evidence>
<evidence type="ECO:0000256" key="3">
    <source>
        <dbReference type="ARBA" id="ARBA00022827"/>
    </source>
</evidence>
<feature type="compositionally biased region" description="Basic and acidic residues" evidence="9">
    <location>
        <begin position="54"/>
        <end position="66"/>
    </location>
</feature>
<dbReference type="InterPro" id="IPR023753">
    <property type="entry name" value="FAD/NAD-binding_dom"/>
</dbReference>
<name>A0A0F6VZ33_9BACT</name>
<gene>
    <name evidence="11" type="ORF">DB32_000455</name>
</gene>
<dbReference type="NCBIfam" id="TIGR01292">
    <property type="entry name" value="TRX_reduct"/>
    <property type="match status" value="1"/>
</dbReference>
<comment type="catalytic activity">
    <reaction evidence="7">
        <text>[thioredoxin]-dithiol + NADP(+) = [thioredoxin]-disulfide + NADPH + H(+)</text>
        <dbReference type="Rhea" id="RHEA:20345"/>
        <dbReference type="Rhea" id="RHEA-COMP:10698"/>
        <dbReference type="Rhea" id="RHEA-COMP:10700"/>
        <dbReference type="ChEBI" id="CHEBI:15378"/>
        <dbReference type="ChEBI" id="CHEBI:29950"/>
        <dbReference type="ChEBI" id="CHEBI:50058"/>
        <dbReference type="ChEBI" id="CHEBI:57783"/>
        <dbReference type="ChEBI" id="CHEBI:58349"/>
        <dbReference type="EC" id="1.8.1.9"/>
    </reaction>
</comment>
<evidence type="ECO:0000256" key="2">
    <source>
        <dbReference type="ARBA" id="ARBA00022630"/>
    </source>
</evidence>
<dbReference type="PRINTS" id="PR00368">
    <property type="entry name" value="FADPNR"/>
</dbReference>
<keyword evidence="2 7" id="KW-0285">Flavoprotein</keyword>
<accession>A0A0F6VZ33</accession>
<keyword evidence="3 7" id="KW-0274">FAD</keyword>
<evidence type="ECO:0000256" key="6">
    <source>
        <dbReference type="ARBA" id="ARBA00023284"/>
    </source>
</evidence>
<dbReference type="Pfam" id="PF07992">
    <property type="entry name" value="Pyr_redox_2"/>
    <property type="match status" value="1"/>
</dbReference>
<sequence>MAHAAVVRVHRGGVALGRRAVVHDDRGPRTRSHTRRADQRADVAASRELLRVSRRRREDEREDGDRRHRRAHPRIIRRARRAEPIPRTLASPEGSNDTVCATSPGYTCTPAARASKAPEAKKKTDMKTHNVVIIGSGPAGLTAAIYAARANLKPLLIEGAIIGGIPGGQLMITTTVENYPGFPEGITGPDLMAKWRAQAARFGTEIITADVDRVDFSKRPFEMWCGDDHYRAQSVIVATGAKAKWLGLESEHKLENRGVSACATCDGYFFRNQDVCVVGGGDTAMEEALYLAGLCKSVTLIHRRKDFRASRIMLERAQKHPKIKFLLDTVVTEVLDVEKNTVTGVRVKNVVTGEEMVYDTQGLFVAIGHQPNTQFFQGQLDMDENGYLKTKPGTTRTNIEGVFAAGDVQDHVYRQAVTAAGTGCMAAIEAERWLAAHDLVIH</sequence>
<feature type="region of interest" description="Disordered" evidence="9">
    <location>
        <begin position="54"/>
        <end position="73"/>
    </location>
</feature>
<keyword evidence="12" id="KW-1185">Reference proteome</keyword>
<organism evidence="11 12">
    <name type="scientific">Sandaracinus amylolyticus</name>
    <dbReference type="NCBI Taxonomy" id="927083"/>
    <lineage>
        <taxon>Bacteria</taxon>
        <taxon>Pseudomonadati</taxon>
        <taxon>Myxococcota</taxon>
        <taxon>Polyangia</taxon>
        <taxon>Polyangiales</taxon>
        <taxon>Sandaracinaceae</taxon>
        <taxon>Sandaracinus</taxon>
    </lineage>
</organism>
<protein>
    <recommendedName>
        <fullName evidence="7">Thioredoxin reductase</fullName>
        <ecNumber evidence="7">1.8.1.9</ecNumber>
    </recommendedName>
</protein>
<dbReference type="KEGG" id="samy:DB32_000455"/>
<dbReference type="InterPro" id="IPR008255">
    <property type="entry name" value="Pyr_nucl-diS_OxRdtase_2_AS"/>
</dbReference>
<evidence type="ECO:0000313" key="12">
    <source>
        <dbReference type="Proteomes" id="UP000034883"/>
    </source>
</evidence>
<dbReference type="InterPro" id="IPR036188">
    <property type="entry name" value="FAD/NAD-bd_sf"/>
</dbReference>
<dbReference type="PRINTS" id="PR00469">
    <property type="entry name" value="PNDRDTASEII"/>
</dbReference>
<dbReference type="GO" id="GO:0004791">
    <property type="term" value="F:thioredoxin-disulfide reductase (NADPH) activity"/>
    <property type="evidence" value="ECO:0007669"/>
    <property type="project" value="UniProtKB-UniRule"/>
</dbReference>
<reference evidence="11 12" key="1">
    <citation type="submission" date="2015-03" db="EMBL/GenBank/DDBJ databases">
        <title>Genome assembly of Sandaracinus amylolyticus DSM 53668.</title>
        <authorList>
            <person name="Sharma G."/>
            <person name="Subramanian S."/>
        </authorList>
    </citation>
    <scope>NUCLEOTIDE SEQUENCE [LARGE SCALE GENOMIC DNA]</scope>
    <source>
        <strain evidence="11 12">DSM 53668</strain>
    </source>
</reference>
<evidence type="ECO:0000259" key="10">
    <source>
        <dbReference type="Pfam" id="PF07992"/>
    </source>
</evidence>
<dbReference type="AlphaFoldDB" id="A0A0F6VZ33"/>
<dbReference type="InterPro" id="IPR050097">
    <property type="entry name" value="Ferredoxin-NADP_redctase_2"/>
</dbReference>
<feature type="region of interest" description="Disordered" evidence="9">
    <location>
        <begin position="23"/>
        <end position="49"/>
    </location>
</feature>
<keyword evidence="6 7" id="KW-0676">Redox-active center</keyword>
<evidence type="ECO:0000256" key="9">
    <source>
        <dbReference type="SAM" id="MobiDB-lite"/>
    </source>
</evidence>
<comment type="subunit">
    <text evidence="7">Homodimer.</text>
</comment>
<evidence type="ECO:0000256" key="5">
    <source>
        <dbReference type="ARBA" id="ARBA00023157"/>
    </source>
</evidence>
<keyword evidence="8" id="KW-0521">NADP</keyword>
<dbReference type="EMBL" id="CP011125">
    <property type="protein sequence ID" value="AKF03306.1"/>
    <property type="molecule type" value="Genomic_DNA"/>
</dbReference>
<dbReference type="PANTHER" id="PTHR48105">
    <property type="entry name" value="THIOREDOXIN REDUCTASE 1-RELATED-RELATED"/>
    <property type="match status" value="1"/>
</dbReference>
<proteinExistence type="inferred from homology"/>
<keyword evidence="5" id="KW-1015">Disulfide bond</keyword>
<dbReference type="STRING" id="927083.DB32_000455"/>
<evidence type="ECO:0000313" key="11">
    <source>
        <dbReference type="EMBL" id="AKF03306.1"/>
    </source>
</evidence>
<comment type="cofactor">
    <cofactor evidence="8">
        <name>FAD</name>
        <dbReference type="ChEBI" id="CHEBI:57692"/>
    </cofactor>
    <text evidence="8">Binds 1 FAD per subunit.</text>
</comment>
<dbReference type="GO" id="GO:0005737">
    <property type="term" value="C:cytoplasm"/>
    <property type="evidence" value="ECO:0007669"/>
    <property type="project" value="InterPro"/>
</dbReference>
<dbReference type="EC" id="1.8.1.9" evidence="7"/>
<dbReference type="InterPro" id="IPR005982">
    <property type="entry name" value="Thioredox_Rdtase"/>
</dbReference>
<evidence type="ECO:0000256" key="7">
    <source>
        <dbReference type="RuleBase" id="RU003880"/>
    </source>
</evidence>
<dbReference type="Proteomes" id="UP000034883">
    <property type="component" value="Chromosome"/>
</dbReference>
<dbReference type="SUPFAM" id="SSF51905">
    <property type="entry name" value="FAD/NAD(P)-binding domain"/>
    <property type="match status" value="1"/>
</dbReference>
<dbReference type="Gene3D" id="3.50.50.60">
    <property type="entry name" value="FAD/NAD(P)-binding domain"/>
    <property type="match status" value="2"/>
</dbReference>
<dbReference type="GO" id="GO:0019430">
    <property type="term" value="P:removal of superoxide radicals"/>
    <property type="evidence" value="ECO:0007669"/>
    <property type="project" value="UniProtKB-UniRule"/>
</dbReference>
<evidence type="ECO:0000256" key="8">
    <source>
        <dbReference type="RuleBase" id="RU003881"/>
    </source>
</evidence>